<feature type="region of interest" description="Disordered" evidence="1">
    <location>
        <begin position="87"/>
        <end position="129"/>
    </location>
</feature>
<dbReference type="InterPro" id="IPR010982">
    <property type="entry name" value="Lambda_DNA-bd_dom_sf"/>
</dbReference>
<gene>
    <name evidence="2" type="ORF">HEK616_31240</name>
</gene>
<dbReference type="Pfam" id="PF13560">
    <property type="entry name" value="HTH_31"/>
    <property type="match status" value="1"/>
</dbReference>
<evidence type="ECO:0000313" key="2">
    <source>
        <dbReference type="EMBL" id="BDM69637.1"/>
    </source>
</evidence>
<dbReference type="RefSeq" id="WP_261953514.1">
    <property type="nucleotide sequence ID" value="NZ_AP026073.1"/>
</dbReference>
<proteinExistence type="predicted"/>
<evidence type="ECO:0000313" key="3">
    <source>
        <dbReference type="Proteomes" id="UP001059597"/>
    </source>
</evidence>
<dbReference type="Proteomes" id="UP001059597">
    <property type="component" value="Chromosome"/>
</dbReference>
<reference evidence="2" key="1">
    <citation type="submission" date="2022-06" db="EMBL/GenBank/DDBJ databases">
        <title>Complete genome sequence of Streptomyces nigrescens HEK616.</title>
        <authorList>
            <person name="Asamizu S."/>
            <person name="Onaka H."/>
        </authorList>
    </citation>
    <scope>NUCLEOTIDE SEQUENCE</scope>
    <source>
        <strain evidence="2">HEK616</strain>
    </source>
</reference>
<protein>
    <recommendedName>
        <fullName evidence="4">Helix-turn-helix domain-containing protein</fullName>
    </recommendedName>
</protein>
<dbReference type="InterPro" id="IPR001387">
    <property type="entry name" value="Cro/C1-type_HTH"/>
</dbReference>
<dbReference type="SUPFAM" id="SSF47413">
    <property type="entry name" value="lambda repressor-like DNA-binding domains"/>
    <property type="match status" value="1"/>
</dbReference>
<keyword evidence="3" id="KW-1185">Reference proteome</keyword>
<sequence>MGRWQPLRDDLPAEVARLVRELRQYVDRCEMTTATVAAKTGYSRSSWLRYLNGRRMPPWSPVSGLGRLAQADAEYLRVLWESAAHAWKEEGPAGESGPPPVPRDPAERPQGSDTPTGRPPGAGEQAAGAWILTARGAIATASSSTACARTAAS</sequence>
<dbReference type="CDD" id="cd00093">
    <property type="entry name" value="HTH_XRE"/>
    <property type="match status" value="1"/>
</dbReference>
<evidence type="ECO:0000256" key="1">
    <source>
        <dbReference type="SAM" id="MobiDB-lite"/>
    </source>
</evidence>
<accession>A0ABM7ZTF9</accession>
<evidence type="ECO:0008006" key="4">
    <source>
        <dbReference type="Google" id="ProtNLM"/>
    </source>
</evidence>
<organism evidence="2 3">
    <name type="scientific">Streptomyces nigrescens</name>
    <dbReference type="NCBI Taxonomy" id="1920"/>
    <lineage>
        <taxon>Bacteria</taxon>
        <taxon>Bacillati</taxon>
        <taxon>Actinomycetota</taxon>
        <taxon>Actinomycetes</taxon>
        <taxon>Kitasatosporales</taxon>
        <taxon>Streptomycetaceae</taxon>
        <taxon>Streptomyces</taxon>
    </lineage>
</organism>
<dbReference type="EMBL" id="AP026073">
    <property type="protein sequence ID" value="BDM69637.1"/>
    <property type="molecule type" value="Genomic_DNA"/>
</dbReference>
<name>A0ABM7ZTF9_STRNI</name>